<name>A0ABX1RHS9_9PSEU</name>
<keyword evidence="2" id="KW-1185">Reference proteome</keyword>
<proteinExistence type="predicted"/>
<dbReference type="InterPro" id="IPR036249">
    <property type="entry name" value="Thioredoxin-like_sf"/>
</dbReference>
<dbReference type="Proteomes" id="UP001296706">
    <property type="component" value="Unassembled WGS sequence"/>
</dbReference>
<protein>
    <submittedName>
        <fullName evidence="1">DUF899 family protein</fullName>
    </submittedName>
</protein>
<evidence type="ECO:0000313" key="2">
    <source>
        <dbReference type="Proteomes" id="UP001296706"/>
    </source>
</evidence>
<dbReference type="InterPro" id="IPR010296">
    <property type="entry name" value="DUF899_thioredox"/>
</dbReference>
<evidence type="ECO:0000313" key="1">
    <source>
        <dbReference type="EMBL" id="NMH78803.1"/>
    </source>
</evidence>
<dbReference type="EMBL" id="JAAXKY010000052">
    <property type="protein sequence ID" value="NMH78803.1"/>
    <property type="molecule type" value="Genomic_DNA"/>
</dbReference>
<accession>A0ABX1RHS9</accession>
<dbReference type="SUPFAM" id="SSF52833">
    <property type="entry name" value="Thioredoxin-like"/>
    <property type="match status" value="1"/>
</dbReference>
<dbReference type="Pfam" id="PF05988">
    <property type="entry name" value="DUF899"/>
    <property type="match status" value="1"/>
</dbReference>
<gene>
    <name evidence="1" type="ORF">HF577_17140</name>
</gene>
<reference evidence="1 2" key="1">
    <citation type="submission" date="2020-04" db="EMBL/GenBank/DDBJ databases">
        <authorList>
            <person name="Klaysubun C."/>
            <person name="Duangmal K."/>
            <person name="Lipun K."/>
        </authorList>
    </citation>
    <scope>NUCLEOTIDE SEQUENCE [LARGE SCALE GENOMIC DNA]</scope>
    <source>
        <strain evidence="1 2">JCM 11839</strain>
    </source>
</reference>
<sequence>MSTTGTTSTSTLPDIVSPAEWAAARADLLAAEKDMTRARDALAARRRRLPMVEFGPFTFTGEAGEQTLLDVFEGRRQLIVYHFMHDPNWCSGCALFTDQVSNLAHLHARDTSLAIVSLTPWSDLEPFRRRMGWTLPFFSCGPDFADATGTPEGFGLSVFLREGDRVFRTYFTAGRGVEQLGSVWSFLDLTPLGRQEQWEDSPAGYPQTAPYQWWRLHDEY</sequence>
<organism evidence="1 2">
    <name type="scientific">Pseudonocardia xinjiangensis</name>
    <dbReference type="NCBI Taxonomy" id="75289"/>
    <lineage>
        <taxon>Bacteria</taxon>
        <taxon>Bacillati</taxon>
        <taxon>Actinomycetota</taxon>
        <taxon>Actinomycetes</taxon>
        <taxon>Pseudonocardiales</taxon>
        <taxon>Pseudonocardiaceae</taxon>
        <taxon>Pseudonocardia</taxon>
    </lineage>
</organism>
<comment type="caution">
    <text evidence="1">The sequence shown here is derived from an EMBL/GenBank/DDBJ whole genome shotgun (WGS) entry which is preliminary data.</text>
</comment>
<dbReference type="RefSeq" id="WP_169396871.1">
    <property type="nucleotide sequence ID" value="NZ_BAAAJH010000034.1"/>
</dbReference>